<comment type="similarity">
    <text evidence="3">Belongs to the flagella basal body rod proteins family.</text>
</comment>
<evidence type="ECO:0000256" key="4">
    <source>
        <dbReference type="ARBA" id="ARBA00016244"/>
    </source>
</evidence>
<organism evidence="9 10">
    <name type="scientific">Helicobacter cholecystus</name>
    <dbReference type="NCBI Taxonomy" id="45498"/>
    <lineage>
        <taxon>Bacteria</taxon>
        <taxon>Pseudomonadati</taxon>
        <taxon>Campylobacterota</taxon>
        <taxon>Epsilonproteobacteria</taxon>
        <taxon>Campylobacterales</taxon>
        <taxon>Helicobacteraceae</taxon>
        <taxon>Helicobacter</taxon>
    </lineage>
</organism>
<dbReference type="RefSeq" id="WP_104725030.1">
    <property type="nucleotide sequence ID" value="NZ_FZNE01000011.1"/>
</dbReference>
<reference evidence="9 10" key="1">
    <citation type="submission" date="2018-04" db="EMBL/GenBank/DDBJ databases">
        <title>Novel Campyloabacter and Helicobacter Species and Strains.</title>
        <authorList>
            <person name="Mannion A.J."/>
            <person name="Shen Z."/>
            <person name="Fox J.G."/>
        </authorList>
    </citation>
    <scope>NUCLEOTIDE SEQUENCE [LARGE SCALE GENOMIC DNA]</scope>
    <source>
        <strain evidence="9 10">ATCC 700242</strain>
    </source>
</reference>
<dbReference type="EMBL" id="NXLU01000010">
    <property type="protein sequence ID" value="RDU68204.1"/>
    <property type="molecule type" value="Genomic_DNA"/>
</dbReference>
<accession>A0A3D8IU88</accession>
<evidence type="ECO:0000256" key="2">
    <source>
        <dbReference type="ARBA" id="ARBA00004613"/>
    </source>
</evidence>
<keyword evidence="9" id="KW-0282">Flagellum</keyword>
<feature type="domain" description="Flagellar basal-body/hook protein C-terminal" evidence="7">
    <location>
        <begin position="560"/>
        <end position="603"/>
    </location>
</feature>
<keyword evidence="5" id="KW-0964">Secreted</keyword>
<evidence type="ECO:0000313" key="10">
    <source>
        <dbReference type="Proteomes" id="UP000257067"/>
    </source>
</evidence>
<proteinExistence type="inferred from homology"/>
<dbReference type="PRINTS" id="PR01005">
    <property type="entry name" value="FLGHOOKAP1"/>
</dbReference>
<comment type="subcellular location">
    <subcellularLocation>
        <location evidence="1">Bacterial flagellum</location>
    </subcellularLocation>
    <subcellularLocation>
        <location evidence="2">Secreted</location>
    </subcellularLocation>
</comment>
<gene>
    <name evidence="9" type="ORF">CQA62_06430</name>
</gene>
<evidence type="ECO:0000313" key="9">
    <source>
        <dbReference type="EMBL" id="RDU68204.1"/>
    </source>
</evidence>
<dbReference type="InterPro" id="IPR010930">
    <property type="entry name" value="Flg_bb/hook_C_dom"/>
</dbReference>
<dbReference type="GO" id="GO:0005576">
    <property type="term" value="C:extracellular region"/>
    <property type="evidence" value="ECO:0007669"/>
    <property type="project" value="UniProtKB-SubCell"/>
</dbReference>
<dbReference type="Pfam" id="PF06429">
    <property type="entry name" value="Flg_bbr_C"/>
    <property type="match status" value="1"/>
</dbReference>
<comment type="caution">
    <text evidence="9">The sequence shown here is derived from an EMBL/GenBank/DDBJ whole genome shotgun (WGS) entry which is preliminary data.</text>
</comment>
<evidence type="ECO:0000259" key="8">
    <source>
        <dbReference type="Pfam" id="PF22638"/>
    </source>
</evidence>
<feature type="domain" description="Flagellar hook-associated protein FlgK helical" evidence="8">
    <location>
        <begin position="99"/>
        <end position="342"/>
    </location>
</feature>
<name>A0A3D8IU88_9HELI</name>
<dbReference type="InterPro" id="IPR053927">
    <property type="entry name" value="FlgK_helical"/>
</dbReference>
<dbReference type="GO" id="GO:0009424">
    <property type="term" value="C:bacterial-type flagellum hook"/>
    <property type="evidence" value="ECO:0007669"/>
    <property type="project" value="InterPro"/>
</dbReference>
<dbReference type="NCBIfam" id="TIGR02492">
    <property type="entry name" value="flgK_ends"/>
    <property type="match status" value="1"/>
</dbReference>
<keyword evidence="6" id="KW-0975">Bacterial flagellum</keyword>
<dbReference type="Proteomes" id="UP000257067">
    <property type="component" value="Unassembled WGS sequence"/>
</dbReference>
<keyword evidence="10" id="KW-1185">Reference proteome</keyword>
<dbReference type="InterPro" id="IPR002371">
    <property type="entry name" value="FlgK"/>
</dbReference>
<keyword evidence="9" id="KW-0969">Cilium</keyword>
<dbReference type="PANTHER" id="PTHR30033:SF1">
    <property type="entry name" value="FLAGELLAR HOOK-ASSOCIATED PROTEIN 1"/>
    <property type="match status" value="1"/>
</dbReference>
<keyword evidence="9" id="KW-0966">Cell projection</keyword>
<dbReference type="GO" id="GO:0044780">
    <property type="term" value="P:bacterial-type flagellum assembly"/>
    <property type="evidence" value="ECO:0007669"/>
    <property type="project" value="InterPro"/>
</dbReference>
<evidence type="ECO:0000256" key="6">
    <source>
        <dbReference type="ARBA" id="ARBA00023143"/>
    </source>
</evidence>
<evidence type="ECO:0000256" key="1">
    <source>
        <dbReference type="ARBA" id="ARBA00004365"/>
    </source>
</evidence>
<evidence type="ECO:0000259" key="7">
    <source>
        <dbReference type="Pfam" id="PF06429"/>
    </source>
</evidence>
<evidence type="ECO:0000256" key="5">
    <source>
        <dbReference type="ARBA" id="ARBA00022525"/>
    </source>
</evidence>
<evidence type="ECO:0000256" key="3">
    <source>
        <dbReference type="ARBA" id="ARBA00009677"/>
    </source>
</evidence>
<dbReference type="SUPFAM" id="SSF64518">
    <property type="entry name" value="Phase 1 flagellin"/>
    <property type="match status" value="1"/>
</dbReference>
<protein>
    <recommendedName>
        <fullName evidence="4">Flagellar hook-associated protein 1</fullName>
    </recommendedName>
</protein>
<dbReference type="GO" id="GO:0005198">
    <property type="term" value="F:structural molecule activity"/>
    <property type="evidence" value="ECO:0007669"/>
    <property type="project" value="InterPro"/>
</dbReference>
<dbReference type="OrthoDB" id="9802553at2"/>
<dbReference type="AlphaFoldDB" id="A0A3D8IU88"/>
<dbReference type="Pfam" id="PF22638">
    <property type="entry name" value="FlgK_D1"/>
    <property type="match status" value="1"/>
</dbReference>
<sequence length="605" mass="67705">MGGILTSLNTSYTGLQAHQAMVDTTGNNIANASDEFYSRQKVALKPQTPLDKGNYHLGTGVQIESIVRAHDEFVFQRYGRAAQEKEFYQTQYDQLRETASLFPDLEGVGIYDDLQQYFNSWKDLSKNAKDPAQKQLLIQSAQALIRGIHAAYDNVATMQKKASDELAMRIEEVNRIGKQIAEINKKLSIKESHVDLSYANDLRDQRDKLEFELKELIGGSVFKSNLKTNISIDSRDVDYGENYVMNIAGGFNIVDGINFHPLEVKASHQGELLNHVYFQNQDYRPVDITNSLLEGKIGGLIKMYADGYDGSVPGKFQKYIDMLNTFAEGFIEASNNIYAQSATTSVQSKFLEVRNDQSLIDSDYNIREGSFDIVIYNGDGEEIGVKSIEVTPLTSIQDIVKQINANTDDNNDKNTLNDIDDYFTANYDAQIGRFQIMPKNQSDVFIGVRDHGSNLPGAFGLNRFFDGDNAKNIEVSSVFVQDPTKLRPWVSPTSGNTEVANMMQRLQYDNVTFQESKTKKQDMQIAQYYRLLGGAIATDTQSVKATLDTKSALFSAAKKEYLSISQVSVDEEMVNLIKFQSGYAANAKVVSTIDKMIDTLLGLKQ</sequence>
<dbReference type="PANTHER" id="PTHR30033">
    <property type="entry name" value="FLAGELLAR HOOK-ASSOCIATED PROTEIN 1"/>
    <property type="match status" value="1"/>
</dbReference>